<keyword evidence="2" id="KW-1133">Transmembrane helix</keyword>
<dbReference type="SUPFAM" id="SSF48726">
    <property type="entry name" value="Immunoglobulin"/>
    <property type="match status" value="2"/>
</dbReference>
<dbReference type="SMART" id="SM00409">
    <property type="entry name" value="IG"/>
    <property type="match status" value="2"/>
</dbReference>
<feature type="transmembrane region" description="Helical" evidence="2">
    <location>
        <begin position="231"/>
        <end position="253"/>
    </location>
</feature>
<dbReference type="InterPro" id="IPR003599">
    <property type="entry name" value="Ig_sub"/>
</dbReference>
<organism evidence="4 5">
    <name type="scientific">Fundulus heteroclitus</name>
    <name type="common">Killifish</name>
    <name type="synonym">Mummichog</name>
    <dbReference type="NCBI Taxonomy" id="8078"/>
    <lineage>
        <taxon>Eukaryota</taxon>
        <taxon>Metazoa</taxon>
        <taxon>Chordata</taxon>
        <taxon>Craniata</taxon>
        <taxon>Vertebrata</taxon>
        <taxon>Euteleostomi</taxon>
        <taxon>Actinopterygii</taxon>
        <taxon>Neopterygii</taxon>
        <taxon>Teleostei</taxon>
        <taxon>Neoteleostei</taxon>
        <taxon>Acanthomorphata</taxon>
        <taxon>Ovalentaria</taxon>
        <taxon>Atherinomorphae</taxon>
        <taxon>Cyprinodontiformes</taxon>
        <taxon>Fundulidae</taxon>
        <taxon>Fundulus</taxon>
    </lineage>
</organism>
<keyword evidence="5" id="KW-1185">Reference proteome</keyword>
<dbReference type="AlphaFoldDB" id="A0A3Q2UPM8"/>
<protein>
    <submittedName>
        <fullName evidence="4">Fc receptor-like protein 5</fullName>
    </submittedName>
</protein>
<feature type="region of interest" description="Disordered" evidence="1">
    <location>
        <begin position="261"/>
        <end position="337"/>
    </location>
</feature>
<feature type="domain" description="Ig-like" evidence="3">
    <location>
        <begin position="138"/>
        <end position="217"/>
    </location>
</feature>
<keyword evidence="2" id="KW-0472">Membrane</keyword>
<dbReference type="InterPro" id="IPR007110">
    <property type="entry name" value="Ig-like_dom"/>
</dbReference>
<accession>A0A3Q2UPM8</accession>
<proteinExistence type="predicted"/>
<dbReference type="Gene3D" id="2.60.40.10">
    <property type="entry name" value="Immunoglobulins"/>
    <property type="match status" value="2"/>
</dbReference>
<dbReference type="Gene3D" id="1.20.5.100">
    <property type="entry name" value="Cytochrome c1, transmembrane anchor, C-terminal"/>
    <property type="match status" value="1"/>
</dbReference>
<dbReference type="Ensembl" id="ENSFHET00000029173.1">
    <property type="protein sequence ID" value="ENSFHEP00000034170.1"/>
    <property type="gene ID" value="ENSFHEG00000021723.1"/>
</dbReference>
<dbReference type="PANTHER" id="PTHR46013">
    <property type="entry name" value="VASCULAR CELL ADHESION MOLECULE 1"/>
    <property type="match status" value="1"/>
</dbReference>
<reference evidence="4" key="2">
    <citation type="submission" date="2025-09" db="UniProtKB">
        <authorList>
            <consortium name="Ensembl"/>
        </authorList>
    </citation>
    <scope>IDENTIFICATION</scope>
</reference>
<evidence type="ECO:0000256" key="1">
    <source>
        <dbReference type="SAM" id="MobiDB-lite"/>
    </source>
</evidence>
<dbReference type="GeneTree" id="ENSGT00940000175264"/>
<dbReference type="InterPro" id="IPR013783">
    <property type="entry name" value="Ig-like_fold"/>
</dbReference>
<dbReference type="CDD" id="cd00096">
    <property type="entry name" value="Ig"/>
    <property type="match status" value="1"/>
</dbReference>
<dbReference type="Pfam" id="PF13927">
    <property type="entry name" value="Ig_3"/>
    <property type="match status" value="1"/>
</dbReference>
<dbReference type="Proteomes" id="UP000265000">
    <property type="component" value="Unplaced"/>
</dbReference>
<dbReference type="PROSITE" id="PS50835">
    <property type="entry name" value="IG_LIKE"/>
    <property type="match status" value="1"/>
</dbReference>
<feature type="compositionally biased region" description="Polar residues" evidence="1">
    <location>
        <begin position="307"/>
        <end position="316"/>
    </location>
</feature>
<evidence type="ECO:0000313" key="4">
    <source>
        <dbReference type="Ensembl" id="ENSFHEP00000034170.1"/>
    </source>
</evidence>
<keyword evidence="2" id="KW-0812">Transmembrane</keyword>
<dbReference type="PANTHER" id="PTHR46013:SF4">
    <property type="entry name" value="B-CELL RECEPTOR CD22-RELATED"/>
    <property type="match status" value="1"/>
</dbReference>
<reference evidence="4" key="1">
    <citation type="submission" date="2025-08" db="UniProtKB">
        <authorList>
            <consortium name="Ensembl"/>
        </authorList>
    </citation>
    <scope>IDENTIFICATION</scope>
</reference>
<dbReference type="SMART" id="SM00408">
    <property type="entry name" value="IGc2"/>
    <property type="match status" value="1"/>
</dbReference>
<dbReference type="InterPro" id="IPR003598">
    <property type="entry name" value="Ig_sub2"/>
</dbReference>
<feature type="compositionally biased region" description="Basic and acidic residues" evidence="1">
    <location>
        <begin position="286"/>
        <end position="297"/>
    </location>
</feature>
<evidence type="ECO:0000256" key="2">
    <source>
        <dbReference type="SAM" id="Phobius"/>
    </source>
</evidence>
<sequence>MFISVFFPGAMAQNIQYPFTSTCAVTGSTVILPCSFTPKKYVIESGTKIPLKVTRARWCINHPVCQGTTPSLYDSDSENNDPRYRYLGDLEGNCTLQIRGVGMQDNATFRFRMEANDNAGHFTNQMGVNLTVVEAIRMKIKSSDQNNKFSSGQAISLQCTTSRCTFNHPEVTWHKDGHTLSVNGSTLHLSTLTAKDSGNYTCALTSNIVTTQSEPFSLQVEAEEEASNLPLIAGVVFGVLLVVTTLILFIFIIKRKRTTPESLNTAGGEPGKKNADHIPSSVPPPPREDAGSRRQETGQEAEEVSYASVQFKQNQQNRRKAEEEPDLTIYSSVTTRG</sequence>
<dbReference type="InterPro" id="IPR036179">
    <property type="entry name" value="Ig-like_dom_sf"/>
</dbReference>
<evidence type="ECO:0000259" key="3">
    <source>
        <dbReference type="PROSITE" id="PS50835"/>
    </source>
</evidence>
<dbReference type="STRING" id="8078.ENSFHEP00000034170"/>
<name>A0A3Q2UPM8_FUNHE</name>
<evidence type="ECO:0000313" key="5">
    <source>
        <dbReference type="Proteomes" id="UP000265000"/>
    </source>
</evidence>